<evidence type="ECO:0000256" key="1">
    <source>
        <dbReference type="SAM" id="MobiDB-lite"/>
    </source>
</evidence>
<dbReference type="RefSeq" id="WP_203952318.1">
    <property type="nucleotide sequence ID" value="NZ_BOOO01000008.1"/>
</dbReference>
<keyword evidence="3" id="KW-1185">Reference proteome</keyword>
<dbReference type="AlphaFoldDB" id="A0A8J3X971"/>
<name>A0A8J3X971_9ACTN</name>
<evidence type="ECO:0000313" key="2">
    <source>
        <dbReference type="EMBL" id="GII28263.1"/>
    </source>
</evidence>
<accession>A0A8J3X971</accession>
<proteinExistence type="predicted"/>
<gene>
    <name evidence="2" type="ORF">Pmi06nite_17050</name>
</gene>
<organism evidence="2 3">
    <name type="scientific">Planotetraspora mira</name>
    <dbReference type="NCBI Taxonomy" id="58121"/>
    <lineage>
        <taxon>Bacteria</taxon>
        <taxon>Bacillati</taxon>
        <taxon>Actinomycetota</taxon>
        <taxon>Actinomycetes</taxon>
        <taxon>Streptosporangiales</taxon>
        <taxon>Streptosporangiaceae</taxon>
        <taxon>Planotetraspora</taxon>
    </lineage>
</organism>
<sequence>MLFQAWTYRPVAWGALDWNPSSMVMVTPYGGAPCSRMLRSQPHGPRPHRSDNELADSLATRGRQEALQLRTSVDTGPPPPLDIGGDHQTNAKSQEPLWTS</sequence>
<feature type="compositionally biased region" description="Polar residues" evidence="1">
    <location>
        <begin position="87"/>
        <end position="100"/>
    </location>
</feature>
<evidence type="ECO:0000313" key="3">
    <source>
        <dbReference type="Proteomes" id="UP000650628"/>
    </source>
</evidence>
<reference evidence="2 3" key="1">
    <citation type="submission" date="2021-01" db="EMBL/GenBank/DDBJ databases">
        <title>Whole genome shotgun sequence of Planotetraspora mira NBRC 15435.</title>
        <authorList>
            <person name="Komaki H."/>
            <person name="Tamura T."/>
        </authorList>
    </citation>
    <scope>NUCLEOTIDE SEQUENCE [LARGE SCALE GENOMIC DNA]</scope>
    <source>
        <strain evidence="2 3">NBRC 15435</strain>
    </source>
</reference>
<dbReference type="EMBL" id="BOOO01000008">
    <property type="protein sequence ID" value="GII28263.1"/>
    <property type="molecule type" value="Genomic_DNA"/>
</dbReference>
<comment type="caution">
    <text evidence="2">The sequence shown here is derived from an EMBL/GenBank/DDBJ whole genome shotgun (WGS) entry which is preliminary data.</text>
</comment>
<protein>
    <submittedName>
        <fullName evidence="2">Uncharacterized protein</fullName>
    </submittedName>
</protein>
<feature type="region of interest" description="Disordered" evidence="1">
    <location>
        <begin position="61"/>
        <end position="100"/>
    </location>
</feature>
<dbReference type="Proteomes" id="UP000650628">
    <property type="component" value="Unassembled WGS sequence"/>
</dbReference>